<evidence type="ECO:0000256" key="18">
    <source>
        <dbReference type="PIRSR" id="PIRSR600823-4"/>
    </source>
</evidence>
<feature type="binding site" evidence="17">
    <location>
        <position position="78"/>
    </location>
    <ligand>
        <name>Ca(2+)</name>
        <dbReference type="ChEBI" id="CHEBI:29108"/>
        <label>1</label>
    </ligand>
</feature>
<dbReference type="GO" id="GO:0046872">
    <property type="term" value="F:metal ion binding"/>
    <property type="evidence" value="ECO:0007669"/>
    <property type="project" value="UniProtKB-UniRule"/>
</dbReference>
<evidence type="ECO:0000256" key="12">
    <source>
        <dbReference type="ARBA" id="ARBA00023004"/>
    </source>
</evidence>
<organism evidence="22 23">
    <name type="scientific">Jatropha curcas</name>
    <name type="common">Barbados nut</name>
    <dbReference type="NCBI Taxonomy" id="180498"/>
    <lineage>
        <taxon>Eukaryota</taxon>
        <taxon>Viridiplantae</taxon>
        <taxon>Streptophyta</taxon>
        <taxon>Embryophyta</taxon>
        <taxon>Tracheophyta</taxon>
        <taxon>Spermatophyta</taxon>
        <taxon>Magnoliopsida</taxon>
        <taxon>eudicotyledons</taxon>
        <taxon>Gunneridae</taxon>
        <taxon>Pentapetalae</taxon>
        <taxon>rosids</taxon>
        <taxon>fabids</taxon>
        <taxon>Malpighiales</taxon>
        <taxon>Euphorbiaceae</taxon>
        <taxon>Crotonoideae</taxon>
        <taxon>Jatropheae</taxon>
        <taxon>Jatropha</taxon>
    </lineage>
</organism>
<keyword evidence="14" id="KW-0325">Glycoprotein</keyword>
<proteinExistence type="inferred from homology"/>
<comment type="similarity">
    <text evidence="20">Belongs to the peroxidase family. Classical plant (class III) peroxidase subfamily.</text>
</comment>
<keyword evidence="11 20" id="KW-0560">Oxidoreductase</keyword>
<sequence length="327" mass="35348">MAYPLFSGNCMVLTILLLVLSGLPCKAQLSDKTFYDTSCPAALNTIRGAIRTAVSREPRMAASLIRLHFHDCFVQGCDASIMLDDTPTMMGEKNGINNINSARGFNIIENIKADLETRCSRTVSCADILAVAARDASVAIGGPTWPVKLGRRDATNASVDLANDNLPRFTDSLQKLRDLFIRTKGLTERDLVALSGAHTIGKAQCFTFRDRVNSNASDIDPEFARSLREDLPCPSNGTGDTNLASLDSVTPEALDNNYYKNLVAKQGLLQSDQILFSGGSTDTIVNEYVANPLTFASDFAAAMVKMGNINPLTGTQGEIRRVCNVVN</sequence>
<dbReference type="CDD" id="cd00693">
    <property type="entry name" value="secretory_peroxidase"/>
    <property type="match status" value="1"/>
</dbReference>
<keyword evidence="7 20" id="KW-0349">Heme</keyword>
<dbReference type="EC" id="1.11.1.7" evidence="5 20"/>
<dbReference type="PANTHER" id="PTHR31388">
    <property type="entry name" value="PEROXIDASE 72-RELATED"/>
    <property type="match status" value="1"/>
</dbReference>
<dbReference type="PRINTS" id="PR00458">
    <property type="entry name" value="PEROXIDASE"/>
</dbReference>
<evidence type="ECO:0000256" key="8">
    <source>
        <dbReference type="ARBA" id="ARBA00022723"/>
    </source>
</evidence>
<feature type="binding site" evidence="17">
    <location>
        <position position="92"/>
    </location>
    <ligand>
        <name>Ca(2+)</name>
        <dbReference type="ChEBI" id="CHEBI:29108"/>
        <label>1</label>
    </ligand>
</feature>
<dbReference type="SUPFAM" id="SSF48113">
    <property type="entry name" value="Heme-dependent peroxidases"/>
    <property type="match status" value="1"/>
</dbReference>
<name>A0A067JZQ2_JATCU</name>
<feature type="disulfide bond" evidence="19">
    <location>
        <begin position="125"/>
        <end position="323"/>
    </location>
</feature>
<feature type="binding site" evidence="17">
    <location>
        <position position="74"/>
    </location>
    <ligand>
        <name>Ca(2+)</name>
        <dbReference type="ChEBI" id="CHEBI:29108"/>
        <label>1</label>
    </ligand>
</feature>
<feature type="binding site" evidence="17">
    <location>
        <position position="80"/>
    </location>
    <ligand>
        <name>Ca(2+)</name>
        <dbReference type="ChEBI" id="CHEBI:29108"/>
        <label>1</label>
    </ligand>
</feature>
<keyword evidence="20" id="KW-0376">Hydrogen peroxide</keyword>
<evidence type="ECO:0000313" key="22">
    <source>
        <dbReference type="EMBL" id="KDP25490.1"/>
    </source>
</evidence>
<dbReference type="InterPro" id="IPR010255">
    <property type="entry name" value="Haem_peroxidase_sf"/>
</dbReference>
<feature type="binding site" evidence="17">
    <location>
        <position position="250"/>
    </location>
    <ligand>
        <name>Ca(2+)</name>
        <dbReference type="ChEBI" id="CHEBI:29108"/>
        <label>2</label>
    </ligand>
</feature>
<keyword evidence="8 17" id="KW-0479">Metal-binding</keyword>
<evidence type="ECO:0000256" key="14">
    <source>
        <dbReference type="ARBA" id="ARBA00023180"/>
    </source>
</evidence>
<feature type="binding site" evidence="17">
    <location>
        <position position="247"/>
    </location>
    <ligand>
        <name>Ca(2+)</name>
        <dbReference type="ChEBI" id="CHEBI:29108"/>
        <label>2</label>
    </ligand>
</feature>
<dbReference type="GO" id="GO:0005576">
    <property type="term" value="C:extracellular region"/>
    <property type="evidence" value="ECO:0007669"/>
    <property type="project" value="UniProtKB-SubCell"/>
</dbReference>
<dbReference type="InterPro" id="IPR019793">
    <property type="entry name" value="Peroxidases_heam-ligand_BS"/>
</dbReference>
<dbReference type="PRINTS" id="PR00461">
    <property type="entry name" value="PLPEROXIDASE"/>
</dbReference>
<dbReference type="Proteomes" id="UP000027138">
    <property type="component" value="Unassembled WGS sequence"/>
</dbReference>
<keyword evidence="9 20" id="KW-0732">Signal</keyword>
<evidence type="ECO:0000256" key="4">
    <source>
        <dbReference type="ARBA" id="ARBA00006873"/>
    </source>
</evidence>
<keyword evidence="20" id="KW-0964">Secreted</keyword>
<keyword evidence="6 20" id="KW-0575">Peroxidase</keyword>
<comment type="cofactor">
    <cofactor evidence="17 20">
        <name>Ca(2+)</name>
        <dbReference type="ChEBI" id="CHEBI:29108"/>
    </cofactor>
    <text evidence="17 20">Binds 2 calcium ions per subunit.</text>
</comment>
<dbReference type="Pfam" id="PF00141">
    <property type="entry name" value="peroxidase"/>
    <property type="match status" value="1"/>
</dbReference>
<feature type="binding site" evidence="17">
    <location>
        <position position="199"/>
    </location>
    <ligand>
        <name>Ca(2+)</name>
        <dbReference type="ChEBI" id="CHEBI:29108"/>
        <label>2</label>
    </ligand>
</feature>
<dbReference type="InterPro" id="IPR019794">
    <property type="entry name" value="Peroxidases_AS"/>
</dbReference>
<dbReference type="PROSITE" id="PS00435">
    <property type="entry name" value="PEROXIDASE_1"/>
    <property type="match status" value="1"/>
</dbReference>
<dbReference type="AlphaFoldDB" id="A0A067JZQ2"/>
<dbReference type="InterPro" id="IPR002016">
    <property type="entry name" value="Haem_peroxidase"/>
</dbReference>
<dbReference type="InterPro" id="IPR033905">
    <property type="entry name" value="Secretory_peroxidase"/>
</dbReference>
<evidence type="ECO:0000256" key="10">
    <source>
        <dbReference type="ARBA" id="ARBA00022837"/>
    </source>
</evidence>
<dbReference type="PROSITE" id="PS00436">
    <property type="entry name" value="PEROXIDASE_2"/>
    <property type="match status" value="1"/>
</dbReference>
<comment type="similarity">
    <text evidence="4">Belongs to the peroxidase family. Ascorbate peroxidase subfamily.</text>
</comment>
<evidence type="ECO:0000256" key="15">
    <source>
        <dbReference type="PIRSR" id="PIRSR600823-1"/>
    </source>
</evidence>
<evidence type="ECO:0000256" key="13">
    <source>
        <dbReference type="ARBA" id="ARBA00023157"/>
    </source>
</evidence>
<evidence type="ECO:0000313" key="23">
    <source>
        <dbReference type="Proteomes" id="UP000027138"/>
    </source>
</evidence>
<evidence type="ECO:0000259" key="21">
    <source>
        <dbReference type="PROSITE" id="PS50873"/>
    </source>
</evidence>
<comment type="function">
    <text evidence="2">Removal of H(2)O(2), oxidation of toxic reductants, biosynthesis and degradation of lignin, suberization, auxin catabolism, response to environmental stresses such as wounding, pathogen attack and oxidative stress. These functions might be dependent on each isozyme/isoform in each plant tissue.</text>
</comment>
<dbReference type="PROSITE" id="PS50873">
    <property type="entry name" value="PEROXIDASE_4"/>
    <property type="match status" value="1"/>
</dbReference>
<feature type="active site" description="Proton acceptor" evidence="15">
    <location>
        <position position="70"/>
    </location>
</feature>
<dbReference type="GO" id="GO:0006979">
    <property type="term" value="P:response to oxidative stress"/>
    <property type="evidence" value="ECO:0007669"/>
    <property type="project" value="UniProtKB-UniRule"/>
</dbReference>
<evidence type="ECO:0000256" key="20">
    <source>
        <dbReference type="RuleBase" id="RU362060"/>
    </source>
</evidence>
<evidence type="ECO:0000256" key="11">
    <source>
        <dbReference type="ARBA" id="ARBA00023002"/>
    </source>
</evidence>
<dbReference type="Gene3D" id="1.10.420.10">
    <property type="entry name" value="Peroxidase, domain 2"/>
    <property type="match status" value="1"/>
</dbReference>
<keyword evidence="10 17" id="KW-0106">Calcium</keyword>
<evidence type="ECO:0000256" key="7">
    <source>
        <dbReference type="ARBA" id="ARBA00022617"/>
    </source>
</evidence>
<dbReference type="OrthoDB" id="2113341at2759"/>
<keyword evidence="13 19" id="KW-1015">Disulfide bond</keyword>
<gene>
    <name evidence="22" type="ORF">JCGZ_20646</name>
</gene>
<evidence type="ECO:0000256" key="5">
    <source>
        <dbReference type="ARBA" id="ARBA00012313"/>
    </source>
</evidence>
<feature type="binding site" evidence="17">
    <location>
        <position position="76"/>
    </location>
    <ligand>
        <name>Ca(2+)</name>
        <dbReference type="ChEBI" id="CHEBI:29108"/>
        <label>1</label>
    </ligand>
</feature>
<feature type="site" description="Transition state stabilizer" evidence="18">
    <location>
        <position position="66"/>
    </location>
</feature>
<evidence type="ECO:0000256" key="2">
    <source>
        <dbReference type="ARBA" id="ARBA00002322"/>
    </source>
</evidence>
<comment type="subcellular location">
    <subcellularLocation>
        <location evidence="3 20">Secreted</location>
    </subcellularLocation>
</comment>
<feature type="disulfide bond" evidence="19">
    <location>
        <begin position="205"/>
        <end position="233"/>
    </location>
</feature>
<evidence type="ECO:0000256" key="19">
    <source>
        <dbReference type="PIRSR" id="PIRSR600823-5"/>
    </source>
</evidence>
<evidence type="ECO:0000256" key="6">
    <source>
        <dbReference type="ARBA" id="ARBA00022559"/>
    </source>
</evidence>
<keyword evidence="23" id="KW-1185">Reference proteome</keyword>
<dbReference type="FunFam" id="1.10.520.10:FF:000009">
    <property type="entry name" value="Peroxidase"/>
    <property type="match status" value="1"/>
</dbReference>
<feature type="disulfide bond" evidence="19">
    <location>
        <begin position="72"/>
        <end position="77"/>
    </location>
</feature>
<accession>A0A067JZQ2</accession>
<feature type="binding site" description="axial binding residue" evidence="17">
    <location>
        <position position="198"/>
    </location>
    <ligand>
        <name>heme b</name>
        <dbReference type="ChEBI" id="CHEBI:60344"/>
    </ligand>
    <ligandPart>
        <name>Fe</name>
        <dbReference type="ChEBI" id="CHEBI:18248"/>
    </ligandPart>
</feature>
<dbReference type="InterPro" id="IPR000823">
    <property type="entry name" value="Peroxidase_pln"/>
</dbReference>
<dbReference type="GO" id="GO:0020037">
    <property type="term" value="F:heme binding"/>
    <property type="evidence" value="ECO:0007669"/>
    <property type="project" value="UniProtKB-UniRule"/>
</dbReference>
<feature type="binding site" evidence="17">
    <location>
        <position position="71"/>
    </location>
    <ligand>
        <name>Ca(2+)</name>
        <dbReference type="ChEBI" id="CHEBI:29108"/>
        <label>1</label>
    </ligand>
</feature>
<evidence type="ECO:0000256" key="1">
    <source>
        <dbReference type="ARBA" id="ARBA00000189"/>
    </source>
</evidence>
<protein>
    <recommendedName>
        <fullName evidence="5 20">Peroxidase</fullName>
        <ecNumber evidence="5 20">1.11.1.7</ecNumber>
    </recommendedName>
</protein>
<reference evidence="22 23" key="1">
    <citation type="journal article" date="2014" name="PLoS ONE">
        <title>Global Analysis of Gene Expression Profiles in Physic Nut (Jatropha curcas L.) Seedlings Exposed to Salt Stress.</title>
        <authorList>
            <person name="Zhang L."/>
            <person name="Zhang C."/>
            <person name="Wu P."/>
            <person name="Chen Y."/>
            <person name="Li M."/>
            <person name="Jiang H."/>
            <person name="Wu G."/>
        </authorList>
    </citation>
    <scope>NUCLEOTIDE SEQUENCE [LARGE SCALE GENOMIC DNA]</scope>
    <source>
        <strain evidence="23">cv. GZQX0401</strain>
        <tissue evidence="22">Young leaves</tissue>
    </source>
</reference>
<dbReference type="PANTHER" id="PTHR31388:SF235">
    <property type="entry name" value="PEROXIDASE"/>
    <property type="match status" value="1"/>
</dbReference>
<evidence type="ECO:0000256" key="9">
    <source>
        <dbReference type="ARBA" id="ARBA00022729"/>
    </source>
</evidence>
<feature type="disulfide bond" evidence="19">
    <location>
        <begin position="39"/>
        <end position="119"/>
    </location>
</feature>
<feature type="binding site" evidence="16">
    <location>
        <position position="167"/>
    </location>
    <ligand>
        <name>substrate</name>
    </ligand>
</feature>
<evidence type="ECO:0000256" key="3">
    <source>
        <dbReference type="ARBA" id="ARBA00004613"/>
    </source>
</evidence>
<dbReference type="GO" id="GO:0140825">
    <property type="term" value="F:lactoperoxidase activity"/>
    <property type="evidence" value="ECO:0007669"/>
    <property type="project" value="UniProtKB-EC"/>
</dbReference>
<feature type="binding site" evidence="17">
    <location>
        <position position="255"/>
    </location>
    <ligand>
        <name>Ca(2+)</name>
        <dbReference type="ChEBI" id="CHEBI:29108"/>
        <label>2</label>
    </ligand>
</feature>
<comment type="catalytic activity">
    <reaction evidence="1 20">
        <text>2 a phenolic donor + H2O2 = 2 a phenolic radical donor + 2 H2O</text>
        <dbReference type="Rhea" id="RHEA:56136"/>
        <dbReference type="ChEBI" id="CHEBI:15377"/>
        <dbReference type="ChEBI" id="CHEBI:16240"/>
        <dbReference type="ChEBI" id="CHEBI:139520"/>
        <dbReference type="ChEBI" id="CHEBI:139521"/>
        <dbReference type="EC" id="1.11.1.7"/>
    </reaction>
</comment>
<evidence type="ECO:0000256" key="16">
    <source>
        <dbReference type="PIRSR" id="PIRSR600823-2"/>
    </source>
</evidence>
<comment type="cofactor">
    <cofactor evidence="17 20">
        <name>heme b</name>
        <dbReference type="ChEBI" id="CHEBI:60344"/>
    </cofactor>
    <text evidence="17 20">Binds 1 heme b (iron(II)-protoporphyrin IX) group per subunit.</text>
</comment>
<feature type="domain" description="Plant heme peroxidase family profile" evidence="21">
    <location>
        <begin position="34"/>
        <end position="327"/>
    </location>
</feature>
<dbReference type="FunFam" id="1.10.420.10:FF:000006">
    <property type="entry name" value="Peroxidase"/>
    <property type="match status" value="1"/>
</dbReference>
<keyword evidence="12 17" id="KW-0408">Iron</keyword>
<dbReference type="Gene3D" id="1.10.520.10">
    <property type="match status" value="1"/>
</dbReference>
<feature type="signal peptide" evidence="20">
    <location>
        <begin position="1"/>
        <end position="27"/>
    </location>
</feature>
<dbReference type="GO" id="GO:0042744">
    <property type="term" value="P:hydrogen peroxide catabolic process"/>
    <property type="evidence" value="ECO:0007669"/>
    <property type="project" value="UniProtKB-KW"/>
</dbReference>
<evidence type="ECO:0000256" key="17">
    <source>
        <dbReference type="PIRSR" id="PIRSR600823-3"/>
    </source>
</evidence>
<feature type="chain" id="PRO_5005103425" description="Peroxidase" evidence="20">
    <location>
        <begin position="28"/>
        <end position="327"/>
    </location>
</feature>
<dbReference type="EMBL" id="KK914993">
    <property type="protein sequence ID" value="KDP25490.1"/>
    <property type="molecule type" value="Genomic_DNA"/>
</dbReference>